<dbReference type="EMBL" id="JAKJXP020000107">
    <property type="protein sequence ID" value="KAK7745632.1"/>
    <property type="molecule type" value="Genomic_DNA"/>
</dbReference>
<feature type="compositionally biased region" description="Basic residues" evidence="1">
    <location>
        <begin position="15"/>
        <end position="27"/>
    </location>
</feature>
<evidence type="ECO:0000256" key="1">
    <source>
        <dbReference type="SAM" id="MobiDB-lite"/>
    </source>
</evidence>
<proteinExistence type="predicted"/>
<accession>A0AAN9UFB7</accession>
<protein>
    <submittedName>
        <fullName evidence="2">Uncharacterized protein</fullName>
    </submittedName>
</protein>
<name>A0AAN9UFB7_9PEZI</name>
<dbReference type="AlphaFoldDB" id="A0AAN9UFB7"/>
<feature type="region of interest" description="Disordered" evidence="1">
    <location>
        <begin position="1"/>
        <end position="29"/>
    </location>
</feature>
<dbReference type="Proteomes" id="UP001320420">
    <property type="component" value="Unassembled WGS sequence"/>
</dbReference>
<feature type="region of interest" description="Disordered" evidence="1">
    <location>
        <begin position="61"/>
        <end position="88"/>
    </location>
</feature>
<gene>
    <name evidence="2" type="ORF">SLS62_009740</name>
</gene>
<organism evidence="2 3">
    <name type="scientific">Diatrype stigma</name>
    <dbReference type="NCBI Taxonomy" id="117547"/>
    <lineage>
        <taxon>Eukaryota</taxon>
        <taxon>Fungi</taxon>
        <taxon>Dikarya</taxon>
        <taxon>Ascomycota</taxon>
        <taxon>Pezizomycotina</taxon>
        <taxon>Sordariomycetes</taxon>
        <taxon>Xylariomycetidae</taxon>
        <taxon>Xylariales</taxon>
        <taxon>Diatrypaceae</taxon>
        <taxon>Diatrype</taxon>
    </lineage>
</organism>
<evidence type="ECO:0000313" key="2">
    <source>
        <dbReference type="EMBL" id="KAK7745632.1"/>
    </source>
</evidence>
<evidence type="ECO:0000313" key="3">
    <source>
        <dbReference type="Proteomes" id="UP001320420"/>
    </source>
</evidence>
<keyword evidence="3" id="KW-1185">Reference proteome</keyword>
<reference evidence="2 3" key="1">
    <citation type="submission" date="2024-02" db="EMBL/GenBank/DDBJ databases">
        <title>De novo assembly and annotation of 12 fungi associated with fruit tree decline syndrome in Ontario, Canada.</title>
        <authorList>
            <person name="Sulman M."/>
            <person name="Ellouze W."/>
            <person name="Ilyukhin E."/>
        </authorList>
    </citation>
    <scope>NUCLEOTIDE SEQUENCE [LARGE SCALE GENOMIC DNA]</scope>
    <source>
        <strain evidence="2 3">M11/M66-122</strain>
    </source>
</reference>
<comment type="caution">
    <text evidence="2">The sequence shown here is derived from an EMBL/GenBank/DDBJ whole genome shotgun (WGS) entry which is preliminary data.</text>
</comment>
<sequence length="433" mass="48331">MDPESSDTQRELPTAHHRRPAAQRRARYTLEDITSAERELADVDTELRALWDFTNASPDPYSELSFPSPPLQTQGNAEESRRIKRRKLDSDRLSTGFNGFRYGKYGQIEPGQLTMEIVSCDGGIFADDGQKHAAENILKPDASVYCTSGPTCNIVLRHQGATAFTLKKLVIKAPKANYTAPVSEGMVFVSMSSDQLLTRTAQYQIQYSAPRRRAESETQQLPPVISIRHNPDGDTMTRAQVRARRLYNIGLDDQNNDLRVAQIPSEFDISPAQCRVTIEYGHDETDDIDGLREDVRAPNRIGSLPFESETSDDEGNLEDYHQDGSTVDIYSYAQQPQTPIHSSGYAEAREAAQIATQEAVRAVGGEMLTPDARFYIEQDKSTCTMTFDPPVSGRFILLKMWSPHRDSTANIDIQAVTATGFAGPRFFPSVELR</sequence>